<dbReference type="GO" id="GO:0007165">
    <property type="term" value="P:signal transduction"/>
    <property type="evidence" value="ECO:0007669"/>
    <property type="project" value="TreeGrafter"/>
</dbReference>
<protein>
    <recommendedName>
        <fullName evidence="8">Protein kinase domain-containing protein</fullName>
    </recommendedName>
</protein>
<reference evidence="9 10" key="1">
    <citation type="journal article" date="2020" name="IScience">
        <title>Genome Sequencing of the Endangered Kingdonia uniflora (Circaeasteraceae, Ranunculales) Reveals Potential Mechanisms of Evolutionary Specialization.</title>
        <authorList>
            <person name="Sun Y."/>
            <person name="Deng T."/>
            <person name="Zhang A."/>
            <person name="Moore M.J."/>
            <person name="Landis J.B."/>
            <person name="Lin N."/>
            <person name="Zhang H."/>
            <person name="Zhang X."/>
            <person name="Huang J."/>
            <person name="Zhang X."/>
            <person name="Sun H."/>
            <person name="Wang H."/>
        </authorList>
    </citation>
    <scope>NUCLEOTIDE SEQUENCE [LARGE SCALE GENOMIC DNA]</scope>
    <source>
        <strain evidence="9">TB1705</strain>
        <tissue evidence="9">Leaf</tissue>
    </source>
</reference>
<dbReference type="SUPFAM" id="SSF56112">
    <property type="entry name" value="Protein kinase-like (PK-like)"/>
    <property type="match status" value="1"/>
</dbReference>
<keyword evidence="10" id="KW-1185">Reference proteome</keyword>
<dbReference type="InterPro" id="IPR052751">
    <property type="entry name" value="Plant_MAPKKK"/>
</dbReference>
<dbReference type="Pfam" id="PF00069">
    <property type="entry name" value="Pkinase"/>
    <property type="match status" value="1"/>
</dbReference>
<evidence type="ECO:0000256" key="2">
    <source>
        <dbReference type="ARBA" id="ARBA00022741"/>
    </source>
</evidence>
<dbReference type="PROSITE" id="PS00108">
    <property type="entry name" value="PROTEIN_KINASE_ST"/>
    <property type="match status" value="1"/>
</dbReference>
<evidence type="ECO:0000256" key="4">
    <source>
        <dbReference type="ARBA" id="ARBA00022840"/>
    </source>
</evidence>
<dbReference type="PANTHER" id="PTHR48011:SF5">
    <property type="entry name" value="PROTEIN KINASE DOMAIN-CONTAINING PROTEIN"/>
    <property type="match status" value="1"/>
</dbReference>
<evidence type="ECO:0000259" key="8">
    <source>
        <dbReference type="PROSITE" id="PS50011"/>
    </source>
</evidence>
<dbReference type="PROSITE" id="PS50011">
    <property type="entry name" value="PROTEIN_KINASE_DOM"/>
    <property type="match status" value="1"/>
</dbReference>
<name>A0A7J7MXQ1_9MAGN</name>
<dbReference type="Proteomes" id="UP000541444">
    <property type="component" value="Unassembled WGS sequence"/>
</dbReference>
<organism evidence="9 10">
    <name type="scientific">Kingdonia uniflora</name>
    <dbReference type="NCBI Taxonomy" id="39325"/>
    <lineage>
        <taxon>Eukaryota</taxon>
        <taxon>Viridiplantae</taxon>
        <taxon>Streptophyta</taxon>
        <taxon>Embryophyta</taxon>
        <taxon>Tracheophyta</taxon>
        <taxon>Spermatophyta</taxon>
        <taxon>Magnoliopsida</taxon>
        <taxon>Ranunculales</taxon>
        <taxon>Circaeasteraceae</taxon>
        <taxon>Kingdonia</taxon>
    </lineage>
</organism>
<keyword evidence="3" id="KW-0418">Kinase</keyword>
<evidence type="ECO:0000256" key="5">
    <source>
        <dbReference type="PROSITE-ProRule" id="PRU10141"/>
    </source>
</evidence>
<evidence type="ECO:0000313" key="10">
    <source>
        <dbReference type="Proteomes" id="UP000541444"/>
    </source>
</evidence>
<keyword evidence="6" id="KW-0723">Serine/threonine-protein kinase</keyword>
<dbReference type="GO" id="GO:0005524">
    <property type="term" value="F:ATP binding"/>
    <property type="evidence" value="ECO:0007669"/>
    <property type="project" value="UniProtKB-UniRule"/>
</dbReference>
<evidence type="ECO:0000256" key="3">
    <source>
        <dbReference type="ARBA" id="ARBA00022777"/>
    </source>
</evidence>
<dbReference type="AlphaFoldDB" id="A0A7J7MXQ1"/>
<dbReference type="FunFam" id="1.10.510.10:FF:000466">
    <property type="entry name" value="MAP kinase kinase kinase18"/>
    <property type="match status" value="1"/>
</dbReference>
<gene>
    <name evidence="9" type="ORF">GIB67_029953</name>
</gene>
<dbReference type="PROSITE" id="PS00107">
    <property type="entry name" value="PROTEIN_KINASE_ATP"/>
    <property type="match status" value="1"/>
</dbReference>
<dbReference type="SMART" id="SM00220">
    <property type="entry name" value="S_TKc"/>
    <property type="match status" value="1"/>
</dbReference>
<keyword evidence="1" id="KW-0808">Transferase</keyword>
<feature type="region of interest" description="Disordered" evidence="7">
    <location>
        <begin position="277"/>
        <end position="335"/>
    </location>
</feature>
<dbReference type="GO" id="GO:0004674">
    <property type="term" value="F:protein serine/threonine kinase activity"/>
    <property type="evidence" value="ECO:0007669"/>
    <property type="project" value="UniProtKB-KW"/>
</dbReference>
<feature type="binding site" evidence="5">
    <location>
        <position position="42"/>
    </location>
    <ligand>
        <name>ATP</name>
        <dbReference type="ChEBI" id="CHEBI:30616"/>
    </ligand>
</feature>
<dbReference type="InterPro" id="IPR008271">
    <property type="entry name" value="Ser/Thr_kinase_AS"/>
</dbReference>
<dbReference type="PANTHER" id="PTHR48011">
    <property type="entry name" value="CCR4-NOT TRANSCRIPTIONAL COMPLEX SUBUNIT CAF120-RELATED"/>
    <property type="match status" value="1"/>
</dbReference>
<dbReference type="EMBL" id="JACGCM010001188">
    <property type="protein sequence ID" value="KAF6159695.1"/>
    <property type="molecule type" value="Genomic_DNA"/>
</dbReference>
<evidence type="ECO:0000313" key="9">
    <source>
        <dbReference type="EMBL" id="KAF6159695.1"/>
    </source>
</evidence>
<sequence>MVGTCSISSSQEWVKGNTVGSGSFGVVNLAMNKITGELFVVKSSQSGVGFESLSVEADILESLDSPYVVKCLGKDLLEEGNGEKKFNLFMEFMAGGSLSDVASKFGGSLDESVIRLYVREILKGLEYIHGNGIVHCDLKCKNVLLGSNGNIKLADFGCAKRLNDGTSSFSSHTIFGTPLWMAPEVLREEKLDIALDIWSLGCTIIEMATGRPPWGDEVTNPMAAVFKIACGDDTPQFPTHFSADGFDFLSKCLQRDPNMRWSSGELLEHPFVSTSSLKKSSSCNATSPASVLEVESEDDSDVAEPQMKKKHPRSIPFATRRCYSQRERARRRQKERDLVSLGNWITVRSG</sequence>
<evidence type="ECO:0000256" key="6">
    <source>
        <dbReference type="RuleBase" id="RU000304"/>
    </source>
</evidence>
<keyword evidence="4 5" id="KW-0067">ATP-binding</keyword>
<accession>A0A7J7MXQ1</accession>
<evidence type="ECO:0000256" key="1">
    <source>
        <dbReference type="ARBA" id="ARBA00022679"/>
    </source>
</evidence>
<evidence type="ECO:0000256" key="7">
    <source>
        <dbReference type="SAM" id="MobiDB-lite"/>
    </source>
</evidence>
<comment type="caution">
    <text evidence="9">The sequence shown here is derived from an EMBL/GenBank/DDBJ whole genome shotgun (WGS) entry which is preliminary data.</text>
</comment>
<keyword evidence="2 5" id="KW-0547">Nucleotide-binding</keyword>
<feature type="domain" description="Protein kinase" evidence="8">
    <location>
        <begin position="13"/>
        <end position="272"/>
    </location>
</feature>
<dbReference type="InterPro" id="IPR000719">
    <property type="entry name" value="Prot_kinase_dom"/>
</dbReference>
<dbReference type="InterPro" id="IPR011009">
    <property type="entry name" value="Kinase-like_dom_sf"/>
</dbReference>
<dbReference type="Gene3D" id="1.10.510.10">
    <property type="entry name" value="Transferase(Phosphotransferase) domain 1"/>
    <property type="match status" value="1"/>
</dbReference>
<proteinExistence type="inferred from homology"/>
<dbReference type="CDD" id="cd06606">
    <property type="entry name" value="STKc_MAPKKK"/>
    <property type="match status" value="1"/>
</dbReference>
<comment type="similarity">
    <text evidence="6">Belongs to the protein kinase superfamily.</text>
</comment>
<dbReference type="InterPro" id="IPR017441">
    <property type="entry name" value="Protein_kinase_ATP_BS"/>
</dbReference>
<dbReference type="OrthoDB" id="3055998at2759"/>